<dbReference type="OrthoDB" id="9804431at2"/>
<evidence type="ECO:0000256" key="4">
    <source>
        <dbReference type="ARBA" id="ARBA00022768"/>
    </source>
</evidence>
<dbReference type="Gene3D" id="3.30.230.10">
    <property type="match status" value="1"/>
</dbReference>
<sequence length="698" mass="77048">MARTTPIERYRNIGIVAHVDAGKTTTTERVLFYTGVSHKIGEVHDGAATMDWMEQEQERGITITSAATTAFWRGMEAQFTEHRINIIDTPGHVDFTIEVERSLRVLDGAVVVFCGSSGVEPQSETVWRQADKYHVPRIVFVNKMDRAGADFDSVVEQIRDRLGATCVPIQMNIGAEEEFKGVIDLIKMKAINWSEEDNGTTFTYEDIPADLADKASEMREYLVEAAAEASDELMDKYLEGCELSEEEIKKALRQRTLANEIVLATCGSAFKNKGVQAVLDAVIDYLPSPVEVPAIKGIDENEEEVERTADDNAPFSALAFKIATDPFVGTLTFIRVYSGVLATGSGVYNSVKQKKERVGRMVQMHANDRQEIKEVRAGDIAAAIGLKDVTTGDTLCDIDHKIILERMEFPEPVITIAVEPRSQADEQKMGVALQKLAAEDPSFRVETDPESGQTLISGMGELHLDIIVDRMRREFSVECNVGKPQVAYRETIRSSVEVEGKFIRQSGGRGQFGHVWLKLEPQEEGFGYEFVNEIVGGSVPREYIPSVDKGIQEQMKSGVLAGFPLLDVKVTLFDGSYHDVDSNEMAFKVAASMGFKKGALEADPTLLEPCMKVEVTTPENYMGDVVGDLNRRRGLIEGMDDGIAGVKLVHATVPLSEMFGYATDLRSATQGRASYSMEFLKYSDAPQNIAKAIMDARG</sequence>
<dbReference type="SUPFAM" id="SSF54980">
    <property type="entry name" value="EF-G C-terminal domain-like"/>
    <property type="match status" value="2"/>
</dbReference>
<dbReference type="FunFam" id="2.40.30.10:FF:000006">
    <property type="entry name" value="Elongation factor G"/>
    <property type="match status" value="1"/>
</dbReference>
<evidence type="ECO:0000256" key="1">
    <source>
        <dbReference type="ARBA" id="ARBA00005870"/>
    </source>
</evidence>
<feature type="binding site" evidence="8">
    <location>
        <begin position="17"/>
        <end position="24"/>
    </location>
    <ligand>
        <name>GTP</name>
        <dbReference type="ChEBI" id="CHEBI:37565"/>
    </ligand>
</feature>
<evidence type="ECO:0000256" key="8">
    <source>
        <dbReference type="HAMAP-Rule" id="MF_00054"/>
    </source>
</evidence>
<dbReference type="FunFam" id="3.30.70.870:FF:000001">
    <property type="entry name" value="Elongation factor G"/>
    <property type="match status" value="1"/>
</dbReference>
<dbReference type="Gene3D" id="3.40.50.300">
    <property type="entry name" value="P-loop containing nucleotide triphosphate hydrolases"/>
    <property type="match status" value="1"/>
</dbReference>
<dbReference type="CDD" id="cd01434">
    <property type="entry name" value="EFG_mtEFG1_IV"/>
    <property type="match status" value="1"/>
</dbReference>
<dbReference type="Pfam" id="PF00009">
    <property type="entry name" value="GTP_EFTU"/>
    <property type="match status" value="1"/>
</dbReference>
<evidence type="ECO:0000259" key="9">
    <source>
        <dbReference type="PROSITE" id="PS51722"/>
    </source>
</evidence>
<dbReference type="GO" id="GO:0003746">
    <property type="term" value="F:translation elongation factor activity"/>
    <property type="evidence" value="ECO:0007669"/>
    <property type="project" value="UniProtKB-UniRule"/>
</dbReference>
<dbReference type="EMBL" id="AP011177">
    <property type="protein sequence ID" value="BAJ04136.1"/>
    <property type="molecule type" value="Genomic_DNA"/>
</dbReference>
<dbReference type="CDD" id="cd03713">
    <property type="entry name" value="EFG_mtEFG_C"/>
    <property type="match status" value="1"/>
</dbReference>
<name>D4ZE75_SHEVD</name>
<dbReference type="InterPro" id="IPR020568">
    <property type="entry name" value="Ribosomal_Su5_D2-typ_SF"/>
</dbReference>
<dbReference type="GO" id="GO:0097216">
    <property type="term" value="F:guanosine tetraphosphate binding"/>
    <property type="evidence" value="ECO:0007669"/>
    <property type="project" value="UniProtKB-ARBA"/>
</dbReference>
<dbReference type="FunFam" id="3.30.70.240:FF:000001">
    <property type="entry name" value="Elongation factor G"/>
    <property type="match status" value="1"/>
</dbReference>
<dbReference type="SUPFAM" id="SSF52540">
    <property type="entry name" value="P-loop containing nucleoside triphosphate hydrolases"/>
    <property type="match status" value="1"/>
</dbReference>
<dbReference type="PRINTS" id="PR00315">
    <property type="entry name" value="ELONGATNFCT"/>
</dbReference>
<evidence type="ECO:0000313" key="11">
    <source>
        <dbReference type="Proteomes" id="UP000002350"/>
    </source>
</evidence>
<feature type="binding site" evidence="8">
    <location>
        <begin position="88"/>
        <end position="92"/>
    </location>
    <ligand>
        <name>GTP</name>
        <dbReference type="ChEBI" id="CHEBI:37565"/>
    </ligand>
</feature>
<dbReference type="Proteomes" id="UP000002350">
    <property type="component" value="Chromosome"/>
</dbReference>
<dbReference type="CDD" id="cd16262">
    <property type="entry name" value="EFG_III"/>
    <property type="match status" value="1"/>
</dbReference>
<dbReference type="Pfam" id="PF00679">
    <property type="entry name" value="EFG_C"/>
    <property type="match status" value="1"/>
</dbReference>
<dbReference type="SUPFAM" id="SSF50447">
    <property type="entry name" value="Translation proteins"/>
    <property type="match status" value="1"/>
</dbReference>
<evidence type="ECO:0000256" key="2">
    <source>
        <dbReference type="ARBA" id="ARBA00017872"/>
    </source>
</evidence>
<dbReference type="HAMAP" id="MF_00054_B">
    <property type="entry name" value="EF_G_EF_2_B"/>
    <property type="match status" value="1"/>
</dbReference>
<dbReference type="InterPro" id="IPR004540">
    <property type="entry name" value="Transl_elong_EFG/EF2"/>
</dbReference>
<dbReference type="InterPro" id="IPR047872">
    <property type="entry name" value="EFG_IV"/>
</dbReference>
<dbReference type="InterPro" id="IPR000795">
    <property type="entry name" value="T_Tr_GTP-bd_dom"/>
</dbReference>
<dbReference type="CDD" id="cd01886">
    <property type="entry name" value="EF-G"/>
    <property type="match status" value="1"/>
</dbReference>
<dbReference type="STRING" id="637905.SVI_4165"/>
<dbReference type="FunFam" id="3.40.50.300:FF:000029">
    <property type="entry name" value="Elongation factor G"/>
    <property type="match status" value="1"/>
</dbReference>
<keyword evidence="3 8" id="KW-0547">Nucleotide-binding</keyword>
<dbReference type="InterPro" id="IPR009022">
    <property type="entry name" value="EFG_III"/>
</dbReference>
<dbReference type="NCBIfam" id="NF009381">
    <property type="entry name" value="PRK12740.1-5"/>
    <property type="match status" value="1"/>
</dbReference>
<keyword evidence="4 8" id="KW-0251">Elongation factor</keyword>
<feature type="binding site" evidence="8">
    <location>
        <begin position="142"/>
        <end position="145"/>
    </location>
    <ligand>
        <name>GTP</name>
        <dbReference type="ChEBI" id="CHEBI:37565"/>
    </ligand>
</feature>
<dbReference type="GO" id="GO:0003924">
    <property type="term" value="F:GTPase activity"/>
    <property type="evidence" value="ECO:0007669"/>
    <property type="project" value="InterPro"/>
</dbReference>
<reference evidence="11" key="1">
    <citation type="journal article" date="2010" name="Mol. Biosyst.">
        <title>Complete genome sequence and comparative analysis of Shewanella violacea, a psychrophilic and piezophilic bacterium from deep sea floor sediments.</title>
        <authorList>
            <person name="Aono E."/>
            <person name="Baba T."/>
            <person name="Ara T."/>
            <person name="Nishi T."/>
            <person name="Nakamichi T."/>
            <person name="Inamoto E."/>
            <person name="Toyonaga H."/>
            <person name="Hasegawa M."/>
            <person name="Takai Y."/>
            <person name="Okumura Y."/>
            <person name="Baba M."/>
            <person name="Tomita M."/>
            <person name="Kato C."/>
            <person name="Oshima T."/>
            <person name="Nakasone K."/>
            <person name="Mori H."/>
        </authorList>
    </citation>
    <scope>NUCLEOTIDE SEQUENCE [LARGE SCALE GENOMIC DNA]</scope>
    <source>
        <strain evidence="11">JCM 10179 / CIP 106290 / LMG 19151 / DSS12</strain>
    </source>
</reference>
<dbReference type="Gene3D" id="3.30.70.240">
    <property type="match status" value="1"/>
</dbReference>
<evidence type="ECO:0000256" key="5">
    <source>
        <dbReference type="ARBA" id="ARBA00022917"/>
    </source>
</evidence>
<evidence type="ECO:0000256" key="7">
    <source>
        <dbReference type="ARBA" id="ARBA00024731"/>
    </source>
</evidence>
<protein>
    <recommendedName>
        <fullName evidence="2 8">Elongation factor G</fullName>
        <shortName evidence="8">EF-G</shortName>
    </recommendedName>
</protein>
<dbReference type="SMART" id="SM00889">
    <property type="entry name" value="EFG_IV"/>
    <property type="match status" value="1"/>
</dbReference>
<dbReference type="Pfam" id="PF03144">
    <property type="entry name" value="GTP_EFTU_D2"/>
    <property type="match status" value="1"/>
</dbReference>
<gene>
    <name evidence="10" type="primary">fusA-3</name>
    <name evidence="8" type="synonym">fusA</name>
    <name evidence="10" type="ordered locus">SVI_4165</name>
</gene>
<comment type="subcellular location">
    <subcellularLocation>
        <location evidence="8">Cytoplasm</location>
    </subcellularLocation>
</comment>
<dbReference type="InterPro" id="IPR031157">
    <property type="entry name" value="G_TR_CS"/>
</dbReference>
<dbReference type="GO" id="GO:0005737">
    <property type="term" value="C:cytoplasm"/>
    <property type="evidence" value="ECO:0007669"/>
    <property type="project" value="UniProtKB-SubCell"/>
</dbReference>
<keyword evidence="5 8" id="KW-0648">Protein biosynthesis</keyword>
<accession>D4ZE75</accession>
<keyword evidence="11" id="KW-1185">Reference proteome</keyword>
<dbReference type="SMART" id="SM00838">
    <property type="entry name" value="EFG_C"/>
    <property type="match status" value="1"/>
</dbReference>
<comment type="similarity">
    <text evidence="1 8">Belongs to the TRAFAC class translation factor GTPase superfamily. Classic translation factor GTPase family. EF-G/EF-2 subfamily.</text>
</comment>
<proteinExistence type="inferred from homology"/>
<dbReference type="NCBIfam" id="TIGR00231">
    <property type="entry name" value="small_GTP"/>
    <property type="match status" value="1"/>
</dbReference>
<dbReference type="HOGENOM" id="CLU_002794_4_1_6"/>
<dbReference type="AlphaFoldDB" id="D4ZE75"/>
<dbReference type="InterPro" id="IPR041095">
    <property type="entry name" value="EFG_II"/>
</dbReference>
<dbReference type="SUPFAM" id="SSF54211">
    <property type="entry name" value="Ribosomal protein S5 domain 2-like"/>
    <property type="match status" value="1"/>
</dbReference>
<dbReference type="NCBIfam" id="TIGR00484">
    <property type="entry name" value="EF-G"/>
    <property type="match status" value="1"/>
</dbReference>
<dbReference type="InterPro" id="IPR005517">
    <property type="entry name" value="Transl_elong_EFG/EF2_IV"/>
</dbReference>
<dbReference type="PROSITE" id="PS00301">
    <property type="entry name" value="G_TR_1"/>
    <property type="match status" value="1"/>
</dbReference>
<dbReference type="InterPro" id="IPR005225">
    <property type="entry name" value="Small_GTP-bd"/>
</dbReference>
<dbReference type="InterPro" id="IPR004161">
    <property type="entry name" value="EFTu-like_2"/>
</dbReference>
<keyword evidence="8" id="KW-0963">Cytoplasm</keyword>
<dbReference type="FunFam" id="3.30.230.10:FF:000003">
    <property type="entry name" value="Elongation factor G"/>
    <property type="match status" value="1"/>
</dbReference>
<dbReference type="PROSITE" id="PS51722">
    <property type="entry name" value="G_TR_2"/>
    <property type="match status" value="1"/>
</dbReference>
<dbReference type="InterPro" id="IPR027417">
    <property type="entry name" value="P-loop_NTPase"/>
</dbReference>
<comment type="function">
    <text evidence="7 8">Catalyzes the GTP-dependent ribosomal translocation step during translation elongation. During this step, the ribosome changes from the pre-translocational (PRE) to the post-translocational (POST) state as the newly formed A-site-bound peptidyl-tRNA and P-site-bound deacylated tRNA move to the P and E sites, respectively. Catalyzes the coordinated movement of the two tRNA molecules, the mRNA and conformational changes in the ribosome.</text>
</comment>
<evidence type="ECO:0000256" key="3">
    <source>
        <dbReference type="ARBA" id="ARBA00022741"/>
    </source>
</evidence>
<dbReference type="eggNOG" id="COG0480">
    <property type="taxonomic scope" value="Bacteria"/>
</dbReference>
<keyword evidence="6 8" id="KW-0342">GTP-binding</keyword>
<dbReference type="PANTHER" id="PTHR43261:SF1">
    <property type="entry name" value="RIBOSOME-RELEASING FACTOR 2, MITOCHONDRIAL"/>
    <property type="match status" value="1"/>
</dbReference>
<dbReference type="KEGG" id="svo:SVI_4165"/>
<dbReference type="GO" id="GO:0032790">
    <property type="term" value="P:ribosome disassembly"/>
    <property type="evidence" value="ECO:0007669"/>
    <property type="project" value="TreeGrafter"/>
</dbReference>
<dbReference type="RefSeq" id="WP_013053421.1">
    <property type="nucleotide sequence ID" value="NC_014012.1"/>
</dbReference>
<dbReference type="PANTHER" id="PTHR43261">
    <property type="entry name" value="TRANSLATION ELONGATION FACTOR G-RELATED"/>
    <property type="match status" value="1"/>
</dbReference>
<feature type="domain" description="Tr-type G" evidence="9">
    <location>
        <begin position="8"/>
        <end position="290"/>
    </location>
</feature>
<dbReference type="Pfam" id="PF14492">
    <property type="entry name" value="EFG_III"/>
    <property type="match status" value="1"/>
</dbReference>
<dbReference type="CDD" id="cd04088">
    <property type="entry name" value="EFG_mtEFG_II"/>
    <property type="match status" value="1"/>
</dbReference>
<dbReference type="InterPro" id="IPR014721">
    <property type="entry name" value="Ribsml_uS5_D2-typ_fold_subgr"/>
</dbReference>
<organism evidence="10 11">
    <name type="scientific">Shewanella violacea (strain JCM 10179 / CIP 106290 / LMG 19151 / DSS12)</name>
    <dbReference type="NCBI Taxonomy" id="637905"/>
    <lineage>
        <taxon>Bacteria</taxon>
        <taxon>Pseudomonadati</taxon>
        <taxon>Pseudomonadota</taxon>
        <taxon>Gammaproteobacteria</taxon>
        <taxon>Alteromonadales</taxon>
        <taxon>Shewanellaceae</taxon>
        <taxon>Shewanella</taxon>
    </lineage>
</organism>
<dbReference type="InterPro" id="IPR035649">
    <property type="entry name" value="EFG_V"/>
</dbReference>
<dbReference type="InterPro" id="IPR000640">
    <property type="entry name" value="EFG_V-like"/>
</dbReference>
<dbReference type="Gene3D" id="2.40.30.10">
    <property type="entry name" value="Translation factors"/>
    <property type="match status" value="1"/>
</dbReference>
<dbReference type="InterPro" id="IPR035647">
    <property type="entry name" value="EFG_III/V"/>
</dbReference>
<dbReference type="Pfam" id="PF03764">
    <property type="entry name" value="EFG_IV"/>
    <property type="match status" value="1"/>
</dbReference>
<dbReference type="InterPro" id="IPR009000">
    <property type="entry name" value="Transl_B-barrel_sf"/>
</dbReference>
<dbReference type="Gene3D" id="3.30.70.870">
    <property type="entry name" value="Elongation Factor G (Translational Gtpase), domain 3"/>
    <property type="match status" value="1"/>
</dbReference>
<evidence type="ECO:0000313" key="10">
    <source>
        <dbReference type="EMBL" id="BAJ04136.1"/>
    </source>
</evidence>
<dbReference type="GO" id="GO:0005525">
    <property type="term" value="F:GTP binding"/>
    <property type="evidence" value="ECO:0007669"/>
    <property type="project" value="UniProtKB-UniRule"/>
</dbReference>
<evidence type="ECO:0000256" key="6">
    <source>
        <dbReference type="ARBA" id="ARBA00023134"/>
    </source>
</evidence>